<organism evidence="12 13">
    <name type="scientific">Cognaticolwellia beringensis</name>
    <dbReference type="NCBI Taxonomy" id="1967665"/>
    <lineage>
        <taxon>Bacteria</taxon>
        <taxon>Pseudomonadati</taxon>
        <taxon>Pseudomonadota</taxon>
        <taxon>Gammaproteobacteria</taxon>
        <taxon>Alteromonadales</taxon>
        <taxon>Colwelliaceae</taxon>
        <taxon>Cognaticolwellia</taxon>
    </lineage>
</organism>
<keyword evidence="5 10" id="KW-0328">Glycosyltransferase</keyword>
<evidence type="ECO:0000256" key="3">
    <source>
        <dbReference type="ARBA" id="ARBA00012560"/>
    </source>
</evidence>
<keyword evidence="6 10" id="KW-0808">Transferase</keyword>
<feature type="domain" description="MalQ N-terminal beta-sandwich" evidence="11">
    <location>
        <begin position="113"/>
        <end position="208"/>
    </location>
</feature>
<evidence type="ECO:0000313" key="13">
    <source>
        <dbReference type="Proteomes" id="UP000202259"/>
    </source>
</evidence>
<reference evidence="12 13" key="1">
    <citation type="submission" date="2017-08" db="EMBL/GenBank/DDBJ databases">
        <title>Complete genome of Colwellia sp. NB097-1, a psychrophile bacterium ioslated from Bering Sea.</title>
        <authorList>
            <person name="Chen X."/>
        </authorList>
    </citation>
    <scope>NUCLEOTIDE SEQUENCE [LARGE SCALE GENOMIC DNA]</scope>
    <source>
        <strain evidence="12 13">NB097-1</strain>
    </source>
</reference>
<gene>
    <name evidence="12" type="primary">malQ</name>
    <name evidence="12" type="ORF">B5D82_15955</name>
</gene>
<evidence type="ECO:0000256" key="10">
    <source>
        <dbReference type="RuleBase" id="RU361207"/>
    </source>
</evidence>
<dbReference type="Gene3D" id="3.20.20.80">
    <property type="entry name" value="Glycosidases"/>
    <property type="match status" value="1"/>
</dbReference>
<evidence type="ECO:0000256" key="7">
    <source>
        <dbReference type="ARBA" id="ARBA00023277"/>
    </source>
</evidence>
<dbReference type="Pfam" id="PF02446">
    <property type="entry name" value="Glyco_hydro_77"/>
    <property type="match status" value="1"/>
</dbReference>
<protein>
    <recommendedName>
        <fullName evidence="4 10">4-alpha-glucanotransferase</fullName>
        <ecNumber evidence="3 10">2.4.1.25</ecNumber>
    </recommendedName>
    <alternativeName>
        <fullName evidence="8 10">Amylomaltase</fullName>
    </alternativeName>
    <alternativeName>
        <fullName evidence="9 10">Disproportionating enzyme</fullName>
    </alternativeName>
</protein>
<dbReference type="Pfam" id="PF21226">
    <property type="entry name" value="MalQ_N"/>
    <property type="match status" value="1"/>
</dbReference>
<dbReference type="AlphaFoldDB" id="A0A222GB51"/>
<dbReference type="EC" id="2.4.1.25" evidence="3 10"/>
<evidence type="ECO:0000313" key="12">
    <source>
        <dbReference type="EMBL" id="ASP49126.1"/>
    </source>
</evidence>
<dbReference type="Proteomes" id="UP000202259">
    <property type="component" value="Chromosome"/>
</dbReference>
<comment type="similarity">
    <text evidence="2 10">Belongs to the disproportionating enzyme family.</text>
</comment>
<evidence type="ECO:0000256" key="8">
    <source>
        <dbReference type="ARBA" id="ARBA00031423"/>
    </source>
</evidence>
<dbReference type="GO" id="GO:0005975">
    <property type="term" value="P:carbohydrate metabolic process"/>
    <property type="evidence" value="ECO:0007669"/>
    <property type="project" value="InterPro"/>
</dbReference>
<dbReference type="EMBL" id="CP020465">
    <property type="protein sequence ID" value="ASP49126.1"/>
    <property type="molecule type" value="Genomic_DNA"/>
</dbReference>
<evidence type="ECO:0000256" key="6">
    <source>
        <dbReference type="ARBA" id="ARBA00022679"/>
    </source>
</evidence>
<name>A0A222GB51_9GAMM</name>
<dbReference type="InterPro" id="IPR017853">
    <property type="entry name" value="GH"/>
</dbReference>
<dbReference type="KEGG" id="cber:B5D82_15955"/>
<dbReference type="PANTHER" id="PTHR32438:SF5">
    <property type="entry name" value="4-ALPHA-GLUCANOTRANSFERASE DPE1, CHLOROPLASTIC_AMYLOPLASTIC"/>
    <property type="match status" value="1"/>
</dbReference>
<evidence type="ECO:0000259" key="11">
    <source>
        <dbReference type="Pfam" id="PF21226"/>
    </source>
</evidence>
<dbReference type="InterPro" id="IPR003385">
    <property type="entry name" value="Glyco_hydro_77"/>
</dbReference>
<dbReference type="SUPFAM" id="SSF51445">
    <property type="entry name" value="(Trans)glycosidases"/>
    <property type="match status" value="1"/>
</dbReference>
<evidence type="ECO:0000256" key="1">
    <source>
        <dbReference type="ARBA" id="ARBA00000439"/>
    </source>
</evidence>
<dbReference type="PANTHER" id="PTHR32438">
    <property type="entry name" value="4-ALPHA-GLUCANOTRANSFERASE DPE1, CHLOROPLASTIC/AMYLOPLASTIC"/>
    <property type="match status" value="1"/>
</dbReference>
<evidence type="ECO:0000256" key="5">
    <source>
        <dbReference type="ARBA" id="ARBA00022676"/>
    </source>
</evidence>
<evidence type="ECO:0000256" key="4">
    <source>
        <dbReference type="ARBA" id="ARBA00020295"/>
    </source>
</evidence>
<dbReference type="NCBIfam" id="TIGR00217">
    <property type="entry name" value="malQ"/>
    <property type="match status" value="1"/>
</dbReference>
<proteinExistence type="inferred from homology"/>
<comment type="catalytic activity">
    <reaction evidence="1 10">
        <text>Transfers a segment of a (1-&gt;4)-alpha-D-glucan to a new position in an acceptor, which may be glucose or a (1-&gt;4)-alpha-D-glucan.</text>
        <dbReference type="EC" id="2.4.1.25"/>
    </reaction>
</comment>
<sequence length="772" mass="86662">MLIFKPRCVKQMKISKTLIIIASVVSERNFKNNNASTKCKTISGEKHRMNLIEKLAELVGFHATYTNSFGEQVYAKDEARYSLLNAMGYDLSCDKKIAASITELEQKSWRNMLPPAHIAKLEAKQHQVTISVADSAITELNWEITLESGDTVSESIALKALTLLDTATFSDASFSKYTLLLPLLVEGYHQLTLHYGESSATCPLICAPQTCYSPQEASSDKMWGYAAQLYSLTSADNLGMGDFGDLAKLVDISAKQQASAIGLNPLHPLYQNNPAHRSPYSPTSRCFLNTLYIDLKQVPNFVSCQAAQARFNSEEIQDKIAYAKQTKLIDYPAVADVKFEILEILFQDFITNKPDEYDQFTDFKNSQGNDLLQLATFEALYEYFRKTDANAYGWPDWPTEFQTPDSVEVKAFQQEYASRINYFCFVQWLAHDQLKTIAKQTKTSGMPIGLYLDLAVGCDGSGVDVWSDKDVYVAGAAVGAPPDAMNTLGQDWGLTPINPVALQKQGYQPLVKALRSNMQYAGALRIDHILGLMRQYWVAPGMKADQGVYITFPLEDILRIIALESRRNNCVVIGEDLGTVPDGFGEIMARAGLLSYKVLFFERWDSGFFMRPELYPAQSMVTVSTHDLPTLAGWWTGKDLEWRQKLQLYPNEDMGQQERNSRIKDRQLLIDALEDLNVIDSSKAPIQAPATMNRELTLGVQKYMAKAPSHIQLIPLEDVLEVVEQVNIPGTIDEHPNWLQRLPVTVEEFDQIDSVTELATAMKIARPRTNRD</sequence>
<keyword evidence="7 10" id="KW-0119">Carbohydrate metabolism</keyword>
<evidence type="ECO:0000256" key="2">
    <source>
        <dbReference type="ARBA" id="ARBA00005684"/>
    </source>
</evidence>
<evidence type="ECO:0000256" key="9">
    <source>
        <dbReference type="ARBA" id="ARBA00031501"/>
    </source>
</evidence>
<accession>A0A222GB51</accession>
<keyword evidence="13" id="KW-1185">Reference proteome</keyword>
<dbReference type="InterPro" id="IPR048458">
    <property type="entry name" value="MalQ_N"/>
</dbReference>
<dbReference type="GO" id="GO:0004134">
    <property type="term" value="F:4-alpha-glucanotransferase activity"/>
    <property type="evidence" value="ECO:0007669"/>
    <property type="project" value="UniProtKB-EC"/>
</dbReference>